<dbReference type="Gene3D" id="3.40.50.300">
    <property type="entry name" value="P-loop containing nucleotide triphosphate hydrolases"/>
    <property type="match status" value="2"/>
</dbReference>
<evidence type="ECO:0000256" key="6">
    <source>
        <dbReference type="ARBA" id="ARBA00022801"/>
    </source>
</evidence>
<dbReference type="InterPro" id="IPR030665">
    <property type="entry name" value="KaiC"/>
</dbReference>
<feature type="domain" description="KaiC" evidence="7">
    <location>
        <begin position="249"/>
        <end position="482"/>
    </location>
</feature>
<dbReference type="GO" id="GO:0005524">
    <property type="term" value="F:ATP binding"/>
    <property type="evidence" value="ECO:0007669"/>
    <property type="project" value="InterPro"/>
</dbReference>
<feature type="domain" description="KaiC" evidence="7">
    <location>
        <begin position="8"/>
        <end position="248"/>
    </location>
</feature>
<dbReference type="PANTHER" id="PTHR42926">
    <property type="match status" value="1"/>
</dbReference>
<dbReference type="PROSITE" id="PS51146">
    <property type="entry name" value="KAIC"/>
    <property type="match status" value="2"/>
</dbReference>
<evidence type="ECO:0000256" key="4">
    <source>
        <dbReference type="ARBA" id="ARBA00022737"/>
    </source>
</evidence>
<evidence type="ECO:0000256" key="1">
    <source>
        <dbReference type="ARBA" id="ARBA00012513"/>
    </source>
</evidence>
<dbReference type="RefSeq" id="WP_169163032.1">
    <property type="nucleotide sequence ID" value="NZ_JABBFW010000027.1"/>
</dbReference>
<evidence type="ECO:0000256" key="3">
    <source>
        <dbReference type="ARBA" id="ARBA00022679"/>
    </source>
</evidence>
<keyword evidence="5" id="KW-0418">Kinase</keyword>
<evidence type="ECO:0000256" key="2">
    <source>
        <dbReference type="ARBA" id="ARBA00022553"/>
    </source>
</evidence>
<dbReference type="SUPFAM" id="SSF52540">
    <property type="entry name" value="P-loop containing nucleoside triphosphate hydrolases"/>
    <property type="match status" value="2"/>
</dbReference>
<dbReference type="GO" id="GO:0004674">
    <property type="term" value="F:protein serine/threonine kinase activity"/>
    <property type="evidence" value="ECO:0007669"/>
    <property type="project" value="UniProtKB-EC"/>
</dbReference>
<evidence type="ECO:0000313" key="8">
    <source>
        <dbReference type="EMBL" id="NML18132.1"/>
    </source>
</evidence>
<dbReference type="AlphaFoldDB" id="A0A848FFU1"/>
<comment type="caution">
    <text evidence="8">The sequence shown here is derived from an EMBL/GenBank/DDBJ whole genome shotgun (WGS) entry which is preliminary data.</text>
</comment>
<evidence type="ECO:0000313" key="9">
    <source>
        <dbReference type="Proteomes" id="UP000574067"/>
    </source>
</evidence>
<dbReference type="Pfam" id="PF06745">
    <property type="entry name" value="ATPase"/>
    <property type="match status" value="2"/>
</dbReference>
<name>A0A848FFU1_9BURK</name>
<evidence type="ECO:0000256" key="5">
    <source>
        <dbReference type="ARBA" id="ARBA00022777"/>
    </source>
</evidence>
<dbReference type="PIRSF" id="PIRSF039117">
    <property type="entry name" value="KaiC"/>
    <property type="match status" value="1"/>
</dbReference>
<gene>
    <name evidence="8" type="ORF">HHL10_24480</name>
</gene>
<keyword evidence="9" id="KW-1185">Reference proteome</keyword>
<proteinExistence type="predicted"/>
<dbReference type="EMBL" id="JABBFW010000027">
    <property type="protein sequence ID" value="NML18132.1"/>
    <property type="molecule type" value="Genomic_DNA"/>
</dbReference>
<sequence length="495" mass="53414">MEHDHDTQRASTGVPGLDDVLHGGLIEHRLYLIDGNPGAGKTTLALQFLREGIRAGERCLYITLSETREELLAGAASHGMGLDGVEIEELIGREGELDGDAELTMYHPSEVELTETTRQVLQAVQRVNPSRMVFDSLSELRLLAQSSLRYRRQILALKQFFAARRCTVLLLDDRTAEGPDLQLQSIAHGVIALDQRAPSYGQAQRQLQVVKFRGSDFRSGFHDMAIRRGGLQVFARLAAANLGTDFQRETVPSGVAALDALLGGGIDRGTTTLLLGPPGSGKSTVALQYAQAAAARGAHAAVFTFDESRAILLARCAGLGMPLPEGAGAGQVHVRQIDPAEIAPGEFAALVREAVEVSEARVIIIDSLNGYLNAMPDGRLLTAQLHELLSYLNNHGVATFLVAAQSGLLGPNMQAPVDASYLADTVIMLRMFEHEGRVKKAISVLKKRSGRHEETIRQIWFDGEGVHLSAPLTQLRGVLAGVPMEISLHPEGLMS</sequence>
<keyword evidence="3" id="KW-0808">Transferase</keyword>
<accession>A0A848FFU1</accession>
<dbReference type="InterPro" id="IPR003593">
    <property type="entry name" value="AAA+_ATPase"/>
</dbReference>
<dbReference type="PANTHER" id="PTHR42926:SF1">
    <property type="entry name" value="CIRCADIAN CLOCK OSCILLATOR PROTEIN KAIC 1"/>
    <property type="match status" value="1"/>
</dbReference>
<evidence type="ECO:0000259" key="7">
    <source>
        <dbReference type="PROSITE" id="PS51146"/>
    </source>
</evidence>
<dbReference type="InterPro" id="IPR014774">
    <property type="entry name" value="KaiC-like_dom"/>
</dbReference>
<dbReference type="SMART" id="SM00382">
    <property type="entry name" value="AAA"/>
    <property type="match status" value="2"/>
</dbReference>
<dbReference type="InterPro" id="IPR051347">
    <property type="entry name" value="Circadian_clock_KaiC-rel"/>
</dbReference>
<reference evidence="8 9" key="1">
    <citation type="submission" date="2020-04" db="EMBL/GenBank/DDBJ databases">
        <title>Azohydromonas sp. isolated from soil.</title>
        <authorList>
            <person name="Dahal R.H."/>
        </authorList>
    </citation>
    <scope>NUCLEOTIDE SEQUENCE [LARGE SCALE GENOMIC DNA]</scope>
    <source>
        <strain evidence="8 9">G-1-1-14</strain>
    </source>
</reference>
<dbReference type="CDD" id="cd19488">
    <property type="entry name" value="KaiC-like_N"/>
    <property type="match status" value="1"/>
</dbReference>
<dbReference type="Proteomes" id="UP000574067">
    <property type="component" value="Unassembled WGS sequence"/>
</dbReference>
<dbReference type="InterPro" id="IPR027417">
    <property type="entry name" value="P-loop_NTPase"/>
</dbReference>
<dbReference type="EC" id="2.7.11.1" evidence="1"/>
<organism evidence="8 9">
    <name type="scientific">Azohydromonas caseinilytica</name>
    <dbReference type="NCBI Taxonomy" id="2728836"/>
    <lineage>
        <taxon>Bacteria</taxon>
        <taxon>Pseudomonadati</taxon>
        <taxon>Pseudomonadota</taxon>
        <taxon>Betaproteobacteria</taxon>
        <taxon>Burkholderiales</taxon>
        <taxon>Sphaerotilaceae</taxon>
        <taxon>Azohydromonas</taxon>
    </lineage>
</organism>
<dbReference type="InterPro" id="IPR010624">
    <property type="entry name" value="KaiC_dom"/>
</dbReference>
<protein>
    <recommendedName>
        <fullName evidence="1">non-specific serine/threonine protein kinase</fullName>
        <ecNumber evidence="1">2.7.11.1</ecNumber>
    </recommendedName>
</protein>
<keyword evidence="2" id="KW-0597">Phosphoprotein</keyword>
<keyword evidence="4" id="KW-0677">Repeat</keyword>
<dbReference type="GO" id="GO:0016787">
    <property type="term" value="F:hydrolase activity"/>
    <property type="evidence" value="ECO:0007669"/>
    <property type="project" value="UniProtKB-KW"/>
</dbReference>
<keyword evidence="6" id="KW-0378">Hydrolase</keyword>